<organism evidence="7 8">
    <name type="scientific">Apiospora arundinis</name>
    <dbReference type="NCBI Taxonomy" id="335852"/>
    <lineage>
        <taxon>Eukaryota</taxon>
        <taxon>Fungi</taxon>
        <taxon>Dikarya</taxon>
        <taxon>Ascomycota</taxon>
        <taxon>Pezizomycotina</taxon>
        <taxon>Sordariomycetes</taxon>
        <taxon>Xylariomycetidae</taxon>
        <taxon>Amphisphaeriales</taxon>
        <taxon>Apiosporaceae</taxon>
        <taxon>Apiospora</taxon>
    </lineage>
</organism>
<dbReference type="PROSITE" id="PS00920">
    <property type="entry name" value="NITRIL_CHT_1"/>
    <property type="match status" value="1"/>
</dbReference>
<dbReference type="InterPro" id="IPR000132">
    <property type="entry name" value="Nitrilase/CN_hydratase_CS"/>
</dbReference>
<comment type="similarity">
    <text evidence="1">Belongs to the carbon-nitrogen hydrolase superfamily. Nitrilase family.</text>
</comment>
<dbReference type="EC" id="3.5.5.1" evidence="4"/>
<dbReference type="PANTHER" id="PTHR46044">
    <property type="entry name" value="NITRILASE"/>
    <property type="match status" value="1"/>
</dbReference>
<dbReference type="SUPFAM" id="SSF56317">
    <property type="entry name" value="Carbon-nitrogen hydrolase"/>
    <property type="match status" value="1"/>
</dbReference>
<evidence type="ECO:0000256" key="4">
    <source>
        <dbReference type="ARBA" id="ARBA00039045"/>
    </source>
</evidence>
<evidence type="ECO:0000259" key="6">
    <source>
        <dbReference type="PROSITE" id="PS50263"/>
    </source>
</evidence>
<comment type="catalytic activity">
    <reaction evidence="3">
        <text>a nitrile + 2 H2O = a carboxylate + NH4(+)</text>
        <dbReference type="Rhea" id="RHEA:21724"/>
        <dbReference type="ChEBI" id="CHEBI:15377"/>
        <dbReference type="ChEBI" id="CHEBI:18379"/>
        <dbReference type="ChEBI" id="CHEBI:28938"/>
        <dbReference type="ChEBI" id="CHEBI:29067"/>
        <dbReference type="EC" id="3.5.5.1"/>
    </reaction>
</comment>
<reference evidence="7 8" key="1">
    <citation type="journal article" date="2024" name="IMA Fungus">
        <title>Apiospora arundinis, a panoply of carbohydrate-active enzymes and secondary metabolites.</title>
        <authorList>
            <person name="Sorensen T."/>
            <person name="Petersen C."/>
            <person name="Muurmann A.T."/>
            <person name="Christiansen J.V."/>
            <person name="Brundto M.L."/>
            <person name="Overgaard C.K."/>
            <person name="Boysen A.T."/>
            <person name="Wollenberg R.D."/>
            <person name="Larsen T.O."/>
            <person name="Sorensen J.L."/>
            <person name="Nielsen K.L."/>
            <person name="Sondergaard T.E."/>
        </authorList>
    </citation>
    <scope>NUCLEOTIDE SEQUENCE [LARGE SCALE GENOMIC DNA]</scope>
    <source>
        <strain evidence="7 8">AAU 773</strain>
    </source>
</reference>
<dbReference type="EMBL" id="JAPCWZ010000002">
    <property type="protein sequence ID" value="KAK8876746.1"/>
    <property type="molecule type" value="Genomic_DNA"/>
</dbReference>
<accession>A0ABR2JGR9</accession>
<gene>
    <name evidence="7" type="ORF">PGQ11_001692</name>
</gene>
<dbReference type="PROSITE" id="PS50263">
    <property type="entry name" value="CN_HYDROLASE"/>
    <property type="match status" value="1"/>
</dbReference>
<evidence type="ECO:0000313" key="7">
    <source>
        <dbReference type="EMBL" id="KAK8876746.1"/>
    </source>
</evidence>
<dbReference type="InterPro" id="IPR003010">
    <property type="entry name" value="C-N_Hydrolase"/>
</dbReference>
<evidence type="ECO:0000256" key="1">
    <source>
        <dbReference type="ARBA" id="ARBA00008129"/>
    </source>
</evidence>
<dbReference type="InterPro" id="IPR044149">
    <property type="entry name" value="Nitrilases_CHs"/>
</dbReference>
<dbReference type="Pfam" id="PF00795">
    <property type="entry name" value="CN_hydrolase"/>
    <property type="match status" value="1"/>
</dbReference>
<dbReference type="InterPro" id="IPR036526">
    <property type="entry name" value="C-N_Hydrolase_sf"/>
</dbReference>
<keyword evidence="8" id="KW-1185">Reference proteome</keyword>
<dbReference type="CDD" id="cd07564">
    <property type="entry name" value="nitrilases_CHs"/>
    <property type="match status" value="1"/>
</dbReference>
<evidence type="ECO:0000313" key="8">
    <source>
        <dbReference type="Proteomes" id="UP001390339"/>
    </source>
</evidence>
<name>A0ABR2JGR9_9PEZI</name>
<protein>
    <recommendedName>
        <fullName evidence="4">nitrilase</fullName>
        <ecNumber evidence="4">3.5.5.1</ecNumber>
    </recommendedName>
</protein>
<sequence>MYAARLKRFEALKFIITLLVYLYNTAKTYITPCLNINMAKTPVRVAVTQAEPEWLDLEAGVEKTCKLIAEAASNGAKLVSFPECWIPGYPAWIWDRPVDPTMIVPYTQNSLVLSSAQMDRIRACAAQHQIVVVLGFSENRNNSLYISQAIIGAEDGEILAARSKIKATHAERSVFGDASAECLDSVVDTAVGRVGALSCWEHCQPLLKYYTCSQREQIHVSAWPPVYPHQGPELYSMSREGIETLSRTYAIESQTFVLHTSTVITNKGIERMKTSTGLLMATPGGGCSAVFGPDGRKLSEDIPATEEGIIYADLDLDQIIGAKSFLDLCGHYSRPDLLWLGVDKDMKTHVKGK</sequence>
<dbReference type="Gene3D" id="3.60.110.10">
    <property type="entry name" value="Carbon-nitrogen hydrolase"/>
    <property type="match status" value="1"/>
</dbReference>
<dbReference type="PROSITE" id="PS00921">
    <property type="entry name" value="NITRIL_CHT_2"/>
    <property type="match status" value="1"/>
</dbReference>
<feature type="active site" description="Proton acceptor" evidence="5">
    <location>
        <position position="83"/>
    </location>
</feature>
<evidence type="ECO:0000256" key="3">
    <source>
        <dbReference type="ARBA" id="ARBA00036406"/>
    </source>
</evidence>
<evidence type="ECO:0000256" key="5">
    <source>
        <dbReference type="PROSITE-ProRule" id="PRU10139"/>
    </source>
</evidence>
<keyword evidence="2" id="KW-0378">Hydrolase</keyword>
<dbReference type="Proteomes" id="UP001390339">
    <property type="component" value="Unassembled WGS sequence"/>
</dbReference>
<comment type="caution">
    <text evidence="7">The sequence shown here is derived from an EMBL/GenBank/DDBJ whole genome shotgun (WGS) entry which is preliminary data.</text>
</comment>
<feature type="domain" description="CN hydrolase" evidence="6">
    <location>
        <begin position="43"/>
        <end position="316"/>
    </location>
</feature>
<proteinExistence type="inferred from homology"/>
<dbReference type="PANTHER" id="PTHR46044:SF14">
    <property type="entry name" value="ARYLACETONITRILASE"/>
    <property type="match status" value="1"/>
</dbReference>
<evidence type="ECO:0000256" key="2">
    <source>
        <dbReference type="ARBA" id="ARBA00022801"/>
    </source>
</evidence>